<dbReference type="PANTHER" id="PTHR38605:SF1">
    <property type="entry name" value="ATPASE"/>
    <property type="match status" value="1"/>
</dbReference>
<sequence length="491" mass="53713">MMFESLAHEARIAARSLLDAASGTLDPTIRLGVTGLSRAGKTVFLTALVQALTKGGRLPAFRAYAEGRIASAALAPQPDDTVPRFEVESHLAALTGPDRRWPEGTRRISELRVVVDFESRSGFLSRQKPGRRLTLDIVDYPGEWLLDLALLSQDFRTWSRKTLAASEGRTRAPLAAAWRAHLASLDPSAPADETDARVSADLFRAYLIAGRSERVALSTLPPGRFLMPGDLDGSPALTFAPLDVPAEGAPPAGSLWAMMERRYESYLAHVVKPFFRDHFARLDRQVVLVDALAALNAGPEAVADLETALTDVLGAFRHGRNSWLTSLFRPKVDRLLFAATKADHLHHTSHDRLEAILRRLVGRAIERAEFDGAAVDVVALAAVRATREAMARQGRDELPVIVGVPEKGERSNGQTFDGEEEIAVFPGDLPADPEVALRADGYRGRAQSEDGGDLRFIKFRPPRLAPERGVVHLPHIRLDRTIEFLIGDALI</sequence>
<keyword evidence="2" id="KW-1185">Reference proteome</keyword>
<dbReference type="Pfam" id="PF04317">
    <property type="entry name" value="DUF463"/>
    <property type="match status" value="1"/>
</dbReference>
<dbReference type="EMBL" id="JBHTMX010000049">
    <property type="protein sequence ID" value="MFD1331918.1"/>
    <property type="molecule type" value="Genomic_DNA"/>
</dbReference>
<proteinExistence type="predicted"/>
<evidence type="ECO:0000313" key="2">
    <source>
        <dbReference type="Proteomes" id="UP001597171"/>
    </source>
</evidence>
<dbReference type="InterPro" id="IPR007413">
    <property type="entry name" value="YcjX-like"/>
</dbReference>
<protein>
    <submittedName>
        <fullName evidence="1">YcjX family protein</fullName>
    </submittedName>
</protein>
<dbReference type="Proteomes" id="UP001597171">
    <property type="component" value="Unassembled WGS sequence"/>
</dbReference>
<accession>A0ABW3Z6L6</accession>
<comment type="caution">
    <text evidence="1">The sequence shown here is derived from an EMBL/GenBank/DDBJ whole genome shotgun (WGS) entry which is preliminary data.</text>
</comment>
<dbReference type="PANTHER" id="PTHR38605">
    <property type="entry name" value="ATPASE-RELATED"/>
    <property type="match status" value="1"/>
</dbReference>
<reference evidence="2" key="1">
    <citation type="journal article" date="2019" name="Int. J. Syst. Evol. Microbiol.">
        <title>The Global Catalogue of Microorganisms (GCM) 10K type strain sequencing project: providing services to taxonomists for standard genome sequencing and annotation.</title>
        <authorList>
            <consortium name="The Broad Institute Genomics Platform"/>
            <consortium name="The Broad Institute Genome Sequencing Center for Infectious Disease"/>
            <person name="Wu L."/>
            <person name="Ma J."/>
        </authorList>
    </citation>
    <scope>NUCLEOTIDE SEQUENCE [LARGE SCALE GENOMIC DNA]</scope>
    <source>
        <strain evidence="2">CCUG 61696</strain>
    </source>
</reference>
<evidence type="ECO:0000313" key="1">
    <source>
        <dbReference type="EMBL" id="MFD1331918.1"/>
    </source>
</evidence>
<dbReference type="PIRSF" id="PIRSF019381">
    <property type="entry name" value="YcjX"/>
    <property type="match status" value="1"/>
</dbReference>
<gene>
    <name evidence="1" type="ORF">ACFQ4O_07880</name>
</gene>
<name>A0ABW3Z6L6_9HYPH</name>
<dbReference type="RefSeq" id="WP_378775152.1">
    <property type="nucleotide sequence ID" value="NZ_JBHTMX010000049.1"/>
</dbReference>
<organism evidence="1 2">
    <name type="scientific">Methylopila musalis</name>
    <dbReference type="NCBI Taxonomy" id="1134781"/>
    <lineage>
        <taxon>Bacteria</taxon>
        <taxon>Pseudomonadati</taxon>
        <taxon>Pseudomonadota</taxon>
        <taxon>Alphaproteobacteria</taxon>
        <taxon>Hyphomicrobiales</taxon>
        <taxon>Methylopilaceae</taxon>
        <taxon>Methylopila</taxon>
    </lineage>
</organism>